<evidence type="ECO:0000313" key="1">
    <source>
        <dbReference type="EMBL" id="KAF5350877.1"/>
    </source>
</evidence>
<dbReference type="SUPFAM" id="SSF52047">
    <property type="entry name" value="RNI-like"/>
    <property type="match status" value="1"/>
</dbReference>
<dbReference type="AlphaFoldDB" id="A0A8H5FW38"/>
<organism evidence="1 2">
    <name type="scientific">Tetrapyrgos nigripes</name>
    <dbReference type="NCBI Taxonomy" id="182062"/>
    <lineage>
        <taxon>Eukaryota</taxon>
        <taxon>Fungi</taxon>
        <taxon>Dikarya</taxon>
        <taxon>Basidiomycota</taxon>
        <taxon>Agaricomycotina</taxon>
        <taxon>Agaricomycetes</taxon>
        <taxon>Agaricomycetidae</taxon>
        <taxon>Agaricales</taxon>
        <taxon>Marasmiineae</taxon>
        <taxon>Marasmiaceae</taxon>
        <taxon>Tetrapyrgos</taxon>
    </lineage>
</organism>
<name>A0A8H5FW38_9AGAR</name>
<evidence type="ECO:0008006" key="3">
    <source>
        <dbReference type="Google" id="ProtNLM"/>
    </source>
</evidence>
<keyword evidence="2" id="KW-1185">Reference proteome</keyword>
<gene>
    <name evidence="1" type="ORF">D9758_010548</name>
</gene>
<dbReference type="EMBL" id="JAACJM010000072">
    <property type="protein sequence ID" value="KAF5350877.1"/>
    <property type="molecule type" value="Genomic_DNA"/>
</dbReference>
<comment type="caution">
    <text evidence="1">The sequence shown here is derived from an EMBL/GenBank/DDBJ whole genome shotgun (WGS) entry which is preliminary data.</text>
</comment>
<dbReference type="InterPro" id="IPR032675">
    <property type="entry name" value="LRR_dom_sf"/>
</dbReference>
<accession>A0A8H5FW38</accession>
<proteinExistence type="predicted"/>
<protein>
    <recommendedName>
        <fullName evidence="3">F-box domain-containing protein</fullName>
    </recommendedName>
</protein>
<reference evidence="1 2" key="1">
    <citation type="journal article" date="2020" name="ISME J.">
        <title>Uncovering the hidden diversity of litter-decomposition mechanisms in mushroom-forming fungi.</title>
        <authorList>
            <person name="Floudas D."/>
            <person name="Bentzer J."/>
            <person name="Ahren D."/>
            <person name="Johansson T."/>
            <person name="Persson P."/>
            <person name="Tunlid A."/>
        </authorList>
    </citation>
    <scope>NUCLEOTIDE SEQUENCE [LARGE SCALE GENOMIC DNA]</scope>
    <source>
        <strain evidence="1 2">CBS 291.85</strain>
    </source>
</reference>
<dbReference type="OrthoDB" id="2893717at2759"/>
<dbReference type="Proteomes" id="UP000559256">
    <property type="component" value="Unassembled WGS sequence"/>
</dbReference>
<evidence type="ECO:0000313" key="2">
    <source>
        <dbReference type="Proteomes" id="UP000559256"/>
    </source>
</evidence>
<dbReference type="Gene3D" id="3.80.10.10">
    <property type="entry name" value="Ribonuclease Inhibitor"/>
    <property type="match status" value="1"/>
</dbReference>
<sequence length="378" mass="42113">MHIYPGSPAVAKRMSAFLDLPVEILQAIVLELKGSNRQPLRSTCKGLSTVVEPFLFSEITINTHRSVLETVSIPFCKALAQFRSEDGIVKDERSLSAYVRTLSVQDRALRTGDDNASQEMLDVWQEILTSALSCLVNLRTFRWEISKNSPSWMYVQVPEIVSKLPLLSEFFGEFARGVDPPSIRLDSFRNLRTLAIDGTRLPEAAFGQTVLGPLSTALLNSPDLQTLHVRAPSQRSTSFSFSDVFKGIPDTKGASVLYIKKLVVEDLAMDVPAAMIPHLQSLSSLEVHIRGRNTEVGNFWNVLQTASVSLEVLKMDCDIDRTLLDYISHCHSRLKVLFLDGAGRNATDEMSDELADLFFGSVFPKFAKSLRRLTLHPD</sequence>